<name>A3NV98_BURP0</name>
<gene>
    <name evidence="1" type="ordered locus">BURPS1106A_2004</name>
</gene>
<dbReference type="EMBL" id="CP000572">
    <property type="protein sequence ID" value="ABN89830.1"/>
    <property type="molecule type" value="Genomic_DNA"/>
</dbReference>
<reference evidence="1 2" key="1">
    <citation type="submission" date="2007-02" db="EMBL/GenBank/DDBJ databases">
        <authorList>
            <person name="DeShazer D."/>
            <person name="Woods D.E."/>
            <person name="Nierman W.C."/>
        </authorList>
    </citation>
    <scope>NUCLEOTIDE SEQUENCE [LARGE SCALE GENOMIC DNA]</scope>
    <source>
        <strain evidence="1 2">1106a</strain>
    </source>
</reference>
<evidence type="ECO:0000313" key="1">
    <source>
        <dbReference type="EMBL" id="ABN89830.1"/>
    </source>
</evidence>
<protein>
    <submittedName>
        <fullName evidence="1">Uncharacterized protein</fullName>
    </submittedName>
</protein>
<dbReference type="AlphaFoldDB" id="A3NV98"/>
<dbReference type="Proteomes" id="UP000006738">
    <property type="component" value="Chromosome I"/>
</dbReference>
<proteinExistence type="predicted"/>
<evidence type="ECO:0000313" key="2">
    <source>
        <dbReference type="Proteomes" id="UP000006738"/>
    </source>
</evidence>
<dbReference type="HOGENOM" id="CLU_3266937_0_0_4"/>
<dbReference type="KEGG" id="bpl:BURPS1106A_2004"/>
<organism evidence="1 2">
    <name type="scientific">Burkholderia pseudomallei (strain 1106a)</name>
    <dbReference type="NCBI Taxonomy" id="357348"/>
    <lineage>
        <taxon>Bacteria</taxon>
        <taxon>Pseudomonadati</taxon>
        <taxon>Pseudomonadota</taxon>
        <taxon>Betaproteobacteria</taxon>
        <taxon>Burkholderiales</taxon>
        <taxon>Burkholderiaceae</taxon>
        <taxon>Burkholderia</taxon>
        <taxon>pseudomallei group</taxon>
    </lineage>
</organism>
<sequence>MPAPPAALFRSIVRWARGGRSARPVASDEPRICRQARAVRE</sequence>
<accession>A3NV98</accession>